<evidence type="ECO:0000259" key="10">
    <source>
        <dbReference type="Pfam" id="PF02879"/>
    </source>
</evidence>
<reference evidence="12 13" key="1">
    <citation type="submission" date="2017-02" db="EMBL/GenBank/DDBJ databases">
        <authorList>
            <person name="Peterson S.W."/>
        </authorList>
    </citation>
    <scope>NUCLEOTIDE SEQUENCE [LARGE SCALE GENOMIC DNA]</scope>
    <source>
        <strain evidence="12 13">2B3F</strain>
    </source>
</reference>
<keyword evidence="6 12" id="KW-0413">Isomerase</keyword>
<dbReference type="GO" id="GO:0008973">
    <property type="term" value="F:phosphopentomutase activity"/>
    <property type="evidence" value="ECO:0007669"/>
    <property type="project" value="TreeGrafter"/>
</dbReference>
<evidence type="ECO:0000256" key="6">
    <source>
        <dbReference type="ARBA" id="ARBA00023235"/>
    </source>
</evidence>
<dbReference type="InterPro" id="IPR016066">
    <property type="entry name" value="A-D-PHexomutase_CS"/>
</dbReference>
<dbReference type="Pfam" id="PF00408">
    <property type="entry name" value="PGM_PMM_IV"/>
    <property type="match status" value="1"/>
</dbReference>
<evidence type="ECO:0000259" key="8">
    <source>
        <dbReference type="Pfam" id="PF00408"/>
    </source>
</evidence>
<dbReference type="RefSeq" id="WP_087134572.1">
    <property type="nucleotide sequence ID" value="NZ_FUKP01000067.1"/>
</dbReference>
<keyword evidence="3" id="KW-0597">Phosphoprotein</keyword>
<dbReference type="SUPFAM" id="SSF53738">
    <property type="entry name" value="Phosphoglucomutase, first 3 domains"/>
    <property type="match status" value="3"/>
</dbReference>
<dbReference type="GO" id="GO:0006166">
    <property type="term" value="P:purine ribonucleoside salvage"/>
    <property type="evidence" value="ECO:0007669"/>
    <property type="project" value="TreeGrafter"/>
</dbReference>
<dbReference type="Gene3D" id="3.40.120.10">
    <property type="entry name" value="Alpha-D-Glucose-1,6-Bisphosphate, subunit A, domain 3"/>
    <property type="match status" value="3"/>
</dbReference>
<dbReference type="Pfam" id="PF02879">
    <property type="entry name" value="PGM_PMM_II"/>
    <property type="match status" value="1"/>
</dbReference>
<evidence type="ECO:0000259" key="11">
    <source>
        <dbReference type="Pfam" id="PF02880"/>
    </source>
</evidence>
<organism evidence="12 13">
    <name type="scientific">Micrococcus lylae</name>
    <dbReference type="NCBI Taxonomy" id="1273"/>
    <lineage>
        <taxon>Bacteria</taxon>
        <taxon>Bacillati</taxon>
        <taxon>Actinomycetota</taxon>
        <taxon>Actinomycetes</taxon>
        <taxon>Micrococcales</taxon>
        <taxon>Micrococcaceae</taxon>
        <taxon>Micrococcus</taxon>
    </lineage>
</organism>
<dbReference type="GO" id="GO:0000287">
    <property type="term" value="F:magnesium ion binding"/>
    <property type="evidence" value="ECO:0007669"/>
    <property type="project" value="InterPro"/>
</dbReference>
<comment type="cofactor">
    <cofactor evidence="1">
        <name>Mg(2+)</name>
        <dbReference type="ChEBI" id="CHEBI:18420"/>
    </cofactor>
</comment>
<dbReference type="Proteomes" id="UP000196230">
    <property type="component" value="Unassembled WGS sequence"/>
</dbReference>
<feature type="domain" description="Alpha-D-phosphohexomutase C-terminal" evidence="8">
    <location>
        <begin position="488"/>
        <end position="548"/>
    </location>
</feature>
<sequence>MTAPRDTAALDPQLLERARRWALEEPNAQHAATLTAELEAAEGGDVAAAEAVRSRFSGPLTFGTAGLRAEEGPGESRMNRLVVRRAAAGIARYLLDTLGEDEAPPSVVIGYDARHGSASFARDSAGVFTAAGAQVTLLPRPLPTPVLAFLVRHLNADAGVMVTASHNPPADNGYKVYLGGRMTDAAGRGAQIVSPADAEIAARIDHEAWFADIPMADSGWDVADEELVEAYSEAALGVLDEDRREATGRDTLTIVYTPLHGVGAAVLPGLLERAGFTDVHVVARQAEPDPDFPTVAFPNPEEPGALDLSFDAAAELGADLVIANDPDADRLALAAPEADGTWRMLSGDQVGALLGAHLLPRLEALGRSTACSIVSSPQLSRLAEHAGVPHHATLTGFKWISRAPQIGYGYEEALGYCVAPDLVRDKDGMTAALVAADLAAGLKAEGRSVWDALADLDATTGAMPSAQVSVRVEDVQIIADAMARLRSEGIAELAGDPVTASVDLAAGSEDLPPTDGLLFSTDTGTRVVIRPSGTEPKLKCYLGTTDADPQTARTRLAAVRDQIAALVAG</sequence>
<evidence type="ECO:0000313" key="13">
    <source>
        <dbReference type="Proteomes" id="UP000196230"/>
    </source>
</evidence>
<evidence type="ECO:0000256" key="3">
    <source>
        <dbReference type="ARBA" id="ARBA00022553"/>
    </source>
</evidence>
<evidence type="ECO:0000256" key="2">
    <source>
        <dbReference type="ARBA" id="ARBA00010231"/>
    </source>
</evidence>
<dbReference type="PRINTS" id="PR00509">
    <property type="entry name" value="PGMPMM"/>
</dbReference>
<name>A0A1R4JT18_9MICC</name>
<dbReference type="PANTHER" id="PTHR45745">
    <property type="entry name" value="PHOSPHOMANNOMUTASE 45A"/>
    <property type="match status" value="1"/>
</dbReference>
<evidence type="ECO:0000259" key="9">
    <source>
        <dbReference type="Pfam" id="PF02878"/>
    </source>
</evidence>
<dbReference type="PANTHER" id="PTHR45745:SF1">
    <property type="entry name" value="PHOSPHOGLUCOMUTASE 2B-RELATED"/>
    <property type="match status" value="1"/>
</dbReference>
<dbReference type="CDD" id="cd05799">
    <property type="entry name" value="PGM2"/>
    <property type="match status" value="1"/>
</dbReference>
<dbReference type="InterPro" id="IPR005846">
    <property type="entry name" value="A-D-PHexomutase_a/b/a-III"/>
</dbReference>
<dbReference type="Pfam" id="PF02880">
    <property type="entry name" value="PGM_PMM_III"/>
    <property type="match status" value="1"/>
</dbReference>
<comment type="similarity">
    <text evidence="2 7">Belongs to the phosphohexose mutase family.</text>
</comment>
<dbReference type="EC" id="5.4.2.8" evidence="12"/>
<protein>
    <submittedName>
        <fullName evidence="12">Phosphomannomutase</fullName>
        <ecNumber evidence="12">5.4.2.8</ecNumber>
    </submittedName>
</protein>
<proteinExistence type="inferred from homology"/>
<dbReference type="Gene3D" id="3.30.310.50">
    <property type="entry name" value="Alpha-D-phosphohexomutase, C-terminal domain"/>
    <property type="match status" value="1"/>
</dbReference>
<evidence type="ECO:0000256" key="7">
    <source>
        <dbReference type="RuleBase" id="RU004326"/>
    </source>
</evidence>
<feature type="domain" description="Alpha-D-phosphohexomutase alpha/beta/alpha" evidence="9">
    <location>
        <begin position="61"/>
        <end position="205"/>
    </location>
</feature>
<dbReference type="GO" id="GO:0005975">
    <property type="term" value="P:carbohydrate metabolic process"/>
    <property type="evidence" value="ECO:0007669"/>
    <property type="project" value="InterPro"/>
</dbReference>
<dbReference type="InterPro" id="IPR005845">
    <property type="entry name" value="A-D-PHexomutase_a/b/a-II"/>
</dbReference>
<keyword evidence="5 7" id="KW-0460">Magnesium</keyword>
<gene>
    <name evidence="12" type="ORF">FM125_10625</name>
</gene>
<dbReference type="AlphaFoldDB" id="A0A1R4JT18"/>
<evidence type="ECO:0000256" key="4">
    <source>
        <dbReference type="ARBA" id="ARBA00022723"/>
    </source>
</evidence>
<dbReference type="EMBL" id="FUKP01000067">
    <property type="protein sequence ID" value="SJN35411.1"/>
    <property type="molecule type" value="Genomic_DNA"/>
</dbReference>
<feature type="domain" description="Alpha-D-phosphohexomutase alpha/beta/alpha" evidence="11">
    <location>
        <begin position="347"/>
        <end position="453"/>
    </location>
</feature>
<dbReference type="InterPro" id="IPR036900">
    <property type="entry name" value="A-D-PHexomutase_C_sf"/>
</dbReference>
<dbReference type="InterPro" id="IPR005844">
    <property type="entry name" value="A-D-PHexomutase_a/b/a-I"/>
</dbReference>
<dbReference type="PROSITE" id="PS00710">
    <property type="entry name" value="PGM_PMM"/>
    <property type="match status" value="1"/>
</dbReference>
<evidence type="ECO:0000256" key="5">
    <source>
        <dbReference type="ARBA" id="ARBA00022842"/>
    </source>
</evidence>
<dbReference type="GO" id="GO:0004615">
    <property type="term" value="F:phosphomannomutase activity"/>
    <property type="evidence" value="ECO:0007669"/>
    <property type="project" value="UniProtKB-EC"/>
</dbReference>
<evidence type="ECO:0000313" key="12">
    <source>
        <dbReference type="EMBL" id="SJN35411.1"/>
    </source>
</evidence>
<evidence type="ECO:0000256" key="1">
    <source>
        <dbReference type="ARBA" id="ARBA00001946"/>
    </source>
</evidence>
<keyword evidence="4 7" id="KW-0479">Metal-binding</keyword>
<dbReference type="Pfam" id="PF02878">
    <property type="entry name" value="PGM_PMM_I"/>
    <property type="match status" value="1"/>
</dbReference>
<dbReference type="InterPro" id="IPR016055">
    <property type="entry name" value="A-D-PHexomutase_a/b/a-I/II/III"/>
</dbReference>
<dbReference type="InterPro" id="IPR005841">
    <property type="entry name" value="Alpha-D-phosphohexomutase_SF"/>
</dbReference>
<feature type="domain" description="Alpha-D-phosphohexomutase alpha/beta/alpha" evidence="10">
    <location>
        <begin position="230"/>
        <end position="334"/>
    </location>
</feature>
<dbReference type="SUPFAM" id="SSF55957">
    <property type="entry name" value="Phosphoglucomutase, C-terminal domain"/>
    <property type="match status" value="1"/>
</dbReference>
<accession>A0A1R4JT18</accession>
<dbReference type="InterPro" id="IPR005843">
    <property type="entry name" value="A-D-PHexomutase_C"/>
</dbReference>